<dbReference type="EMBL" id="NJET01000041">
    <property type="protein sequence ID" value="PHH63854.1"/>
    <property type="molecule type" value="Genomic_DNA"/>
</dbReference>
<gene>
    <name evidence="3" type="ORF">CDD81_5411</name>
</gene>
<evidence type="ECO:0000259" key="2">
    <source>
        <dbReference type="Pfam" id="PF00975"/>
    </source>
</evidence>
<dbReference type="InterPro" id="IPR001031">
    <property type="entry name" value="Thioesterase"/>
</dbReference>
<feature type="domain" description="Thioesterase" evidence="2">
    <location>
        <begin position="17"/>
        <end position="123"/>
    </location>
</feature>
<name>A0A2C5YA77_9HYPO</name>
<evidence type="ECO:0000256" key="1">
    <source>
        <dbReference type="SAM" id="MobiDB-lite"/>
    </source>
</evidence>
<evidence type="ECO:0000313" key="3">
    <source>
        <dbReference type="EMBL" id="PHH63854.1"/>
    </source>
</evidence>
<feature type="compositionally biased region" description="Low complexity" evidence="1">
    <location>
        <begin position="209"/>
        <end position="222"/>
    </location>
</feature>
<dbReference type="Proteomes" id="UP000226192">
    <property type="component" value="Unassembled WGS sequence"/>
</dbReference>
<dbReference type="InterPro" id="IPR029058">
    <property type="entry name" value="AB_hydrolase_fold"/>
</dbReference>
<keyword evidence="4" id="KW-1185">Reference proteome</keyword>
<protein>
    <recommendedName>
        <fullName evidence="2">Thioesterase domain-containing protein</fullName>
    </recommendedName>
</protein>
<dbReference type="STRING" id="1399860.A0A2C5YA77"/>
<dbReference type="AlphaFoldDB" id="A0A2C5YA77"/>
<evidence type="ECO:0000313" key="4">
    <source>
        <dbReference type="Proteomes" id="UP000226192"/>
    </source>
</evidence>
<feature type="compositionally biased region" description="Polar residues" evidence="1">
    <location>
        <begin position="223"/>
        <end position="237"/>
    </location>
</feature>
<comment type="caution">
    <text evidence="3">The sequence shown here is derived from an EMBL/GenBank/DDBJ whole genome shotgun (WGS) entry which is preliminary data.</text>
</comment>
<dbReference type="Gene3D" id="3.40.50.1820">
    <property type="entry name" value="alpha/beta hydrolase"/>
    <property type="match status" value="1"/>
</dbReference>
<dbReference type="Pfam" id="PF00975">
    <property type="entry name" value="Thioesterase"/>
    <property type="match status" value="1"/>
</dbReference>
<feature type="region of interest" description="Disordered" evidence="1">
    <location>
        <begin position="196"/>
        <end position="238"/>
    </location>
</feature>
<proteinExistence type="predicted"/>
<dbReference type="SUPFAM" id="SSF53474">
    <property type="entry name" value="alpha/beta-Hydrolases"/>
    <property type="match status" value="1"/>
</dbReference>
<reference evidence="3 4" key="1">
    <citation type="submission" date="2017-06" db="EMBL/GenBank/DDBJ databases">
        <title>Ant-infecting Ophiocordyceps genomes reveal a high diversity of potential behavioral manipulation genes and a possible major role for enterotoxins.</title>
        <authorList>
            <person name="De Bekker C."/>
            <person name="Evans H.C."/>
            <person name="Brachmann A."/>
            <person name="Hughes D.P."/>
        </authorList>
    </citation>
    <scope>NUCLEOTIDE SEQUENCE [LARGE SCALE GENOMIC DNA]</scope>
    <source>
        <strain evidence="3 4">Map64</strain>
    </source>
</reference>
<organism evidence="3 4">
    <name type="scientific">Ophiocordyceps australis</name>
    <dbReference type="NCBI Taxonomy" id="1399860"/>
    <lineage>
        <taxon>Eukaryota</taxon>
        <taxon>Fungi</taxon>
        <taxon>Dikarya</taxon>
        <taxon>Ascomycota</taxon>
        <taxon>Pezizomycotina</taxon>
        <taxon>Sordariomycetes</taxon>
        <taxon>Hypocreomycetidae</taxon>
        <taxon>Hypocreales</taxon>
        <taxon>Ophiocordycipitaceae</taxon>
        <taxon>Ophiocordyceps</taxon>
    </lineage>
</organism>
<dbReference type="OrthoDB" id="10253869at2759"/>
<accession>A0A2C5YA77</accession>
<sequence>MEVVTLMQGSPDSPLTPVFLVHAISGAALPYFQLQSLSDDDRPVYGISSPIHCANGDDFEFPPSLRDLAAIYLQHMFTVHPQGPYILGGWSMGGMVAMVMAQMLQEDGRQVEKVIMIDSANPEALPSIESPEKLAEMAKSTFERTVAIRGFQFDDDVKPISEPSSPLHHDVIITACDTTETLPHFSWPNSVPWSSTPSSRCTSIHPDHPSSSASPDPSLASDTTSNASDFDTCSSSLGYPEGPDQEPDFLANIKLHIYRGLGLMARVQPGDLFPPGSSSDFDAILISCAVPPSEFAVDPSPYLHSRLVSGDALGWNAARFKSFTRLGFSGHHDAAFEMENIAEMTALLRMCLTDMNY</sequence>